<dbReference type="AlphaFoldDB" id="A0AAP2G2Z8"/>
<dbReference type="GO" id="GO:0016787">
    <property type="term" value="F:hydrolase activity"/>
    <property type="evidence" value="ECO:0007669"/>
    <property type="project" value="UniProtKB-KW"/>
</dbReference>
<keyword evidence="2 4" id="KW-0378">Hydrolase</keyword>
<keyword evidence="5" id="KW-1185">Reference proteome</keyword>
<dbReference type="PANTHER" id="PTHR48081:SF8">
    <property type="entry name" value="ALPHA_BETA HYDROLASE FOLD-3 DOMAIN-CONTAINING PROTEIN-RELATED"/>
    <property type="match status" value="1"/>
</dbReference>
<dbReference type="EMBL" id="JADQAZ010000001">
    <property type="protein sequence ID" value="MBT0956188.1"/>
    <property type="molecule type" value="Genomic_DNA"/>
</dbReference>
<reference evidence="4 5" key="1">
    <citation type="journal article" date="2021" name="Arch. Microbiol.">
        <title>Harenicola maris gen. nov., sp. nov. isolated from the Sea of Japan shallow sediments.</title>
        <authorList>
            <person name="Romanenko L.A."/>
            <person name="Kurilenko V.V."/>
            <person name="Chernysheva N.Y."/>
            <person name="Tekutyeva L.A."/>
            <person name="Velansky P.V."/>
            <person name="Svetashev V.I."/>
            <person name="Isaeva M.P."/>
        </authorList>
    </citation>
    <scope>NUCLEOTIDE SEQUENCE [LARGE SCALE GENOMIC DNA]</scope>
    <source>
        <strain evidence="4 5">KMM 3653</strain>
    </source>
</reference>
<dbReference type="PROSITE" id="PS01173">
    <property type="entry name" value="LIPASE_GDXG_HIS"/>
    <property type="match status" value="1"/>
</dbReference>
<sequence length="303" mass="32614">MSVQLTVVKALSRWTMKPVLTHSLNIPRIRKWFRYCVEPFFFSPRGFWKRPANLASGVSGLWVGAGKGTHPDPLQTGVILYFHGGGFVFGSPGSHARMVADLAMRCDMAGFVANYALAPEHPFPAAHNDALAAYEALLGMGVPADKIVIGGDSAGGNIALVLLSQILAKGLPRPRATLALCPVTDLTYSGASITENAKSDVFLPASQIPVLMDHYLGKHPANDPLASPLFADFTGAPPVLIHATDIEILRDDALRMDKALTAQGVDSTLQITPKAMHVWHLMRGVVPEANAALDQIADWLRPR</sequence>
<dbReference type="InterPro" id="IPR029058">
    <property type="entry name" value="AB_hydrolase_fold"/>
</dbReference>
<dbReference type="Pfam" id="PF07859">
    <property type="entry name" value="Abhydrolase_3"/>
    <property type="match status" value="1"/>
</dbReference>
<comment type="similarity">
    <text evidence="1">Belongs to the 'GDXG' lipolytic enzyme family.</text>
</comment>
<evidence type="ECO:0000313" key="5">
    <source>
        <dbReference type="Proteomes" id="UP001315686"/>
    </source>
</evidence>
<dbReference type="Proteomes" id="UP001315686">
    <property type="component" value="Unassembled WGS sequence"/>
</dbReference>
<dbReference type="InterPro" id="IPR013094">
    <property type="entry name" value="AB_hydrolase_3"/>
</dbReference>
<evidence type="ECO:0000256" key="2">
    <source>
        <dbReference type="ARBA" id="ARBA00022801"/>
    </source>
</evidence>
<comment type="caution">
    <text evidence="4">The sequence shown here is derived from an EMBL/GenBank/DDBJ whole genome shotgun (WGS) entry which is preliminary data.</text>
</comment>
<dbReference type="SUPFAM" id="SSF53474">
    <property type="entry name" value="alpha/beta-Hydrolases"/>
    <property type="match status" value="1"/>
</dbReference>
<dbReference type="Gene3D" id="3.40.50.1820">
    <property type="entry name" value="alpha/beta hydrolase"/>
    <property type="match status" value="1"/>
</dbReference>
<dbReference type="RefSeq" id="WP_327792397.1">
    <property type="nucleotide sequence ID" value="NZ_JADQAZ010000001.1"/>
</dbReference>
<proteinExistence type="inferred from homology"/>
<evidence type="ECO:0000259" key="3">
    <source>
        <dbReference type="Pfam" id="PF07859"/>
    </source>
</evidence>
<dbReference type="PANTHER" id="PTHR48081">
    <property type="entry name" value="AB HYDROLASE SUPERFAMILY PROTEIN C4A8.06C"/>
    <property type="match status" value="1"/>
</dbReference>
<evidence type="ECO:0000313" key="4">
    <source>
        <dbReference type="EMBL" id="MBT0956188.1"/>
    </source>
</evidence>
<protein>
    <submittedName>
        <fullName evidence="4">Alpha/beta hydrolase</fullName>
    </submittedName>
</protein>
<gene>
    <name evidence="4" type="ORF">IV417_02215</name>
</gene>
<organism evidence="4 5">
    <name type="scientific">Harenicola maris</name>
    <dbReference type="NCBI Taxonomy" id="2841044"/>
    <lineage>
        <taxon>Bacteria</taxon>
        <taxon>Pseudomonadati</taxon>
        <taxon>Pseudomonadota</taxon>
        <taxon>Alphaproteobacteria</taxon>
        <taxon>Rhodobacterales</taxon>
        <taxon>Paracoccaceae</taxon>
        <taxon>Harenicola</taxon>
    </lineage>
</organism>
<accession>A0AAP2G2Z8</accession>
<name>A0AAP2G2Z8_9RHOB</name>
<dbReference type="InterPro" id="IPR050300">
    <property type="entry name" value="GDXG_lipolytic_enzyme"/>
</dbReference>
<feature type="domain" description="Alpha/beta hydrolase fold-3" evidence="3">
    <location>
        <begin position="79"/>
        <end position="280"/>
    </location>
</feature>
<dbReference type="InterPro" id="IPR002168">
    <property type="entry name" value="Lipase_GDXG_HIS_AS"/>
</dbReference>
<evidence type="ECO:0000256" key="1">
    <source>
        <dbReference type="ARBA" id="ARBA00010515"/>
    </source>
</evidence>